<keyword evidence="3" id="KW-1185">Reference proteome</keyword>
<dbReference type="Proteomes" id="UP001362899">
    <property type="component" value="Unassembled WGS sequence"/>
</dbReference>
<protein>
    <submittedName>
        <fullName evidence="2">Uncharacterized protein</fullName>
    </submittedName>
</protein>
<evidence type="ECO:0000256" key="1">
    <source>
        <dbReference type="SAM" id="MobiDB-lite"/>
    </source>
</evidence>
<proteinExistence type="predicted"/>
<feature type="region of interest" description="Disordered" evidence="1">
    <location>
        <begin position="589"/>
        <end position="619"/>
    </location>
</feature>
<gene>
    <name evidence="2" type="ORF">DASB73_033520</name>
</gene>
<evidence type="ECO:0000313" key="2">
    <source>
        <dbReference type="EMBL" id="GMM52389.1"/>
    </source>
</evidence>
<comment type="caution">
    <text evidence="2">The sequence shown here is derived from an EMBL/GenBank/DDBJ whole genome shotgun (WGS) entry which is preliminary data.</text>
</comment>
<feature type="compositionally biased region" description="Polar residues" evidence="1">
    <location>
        <begin position="34"/>
        <end position="44"/>
    </location>
</feature>
<feature type="compositionally biased region" description="Basic and acidic residues" evidence="1">
    <location>
        <begin position="591"/>
        <end position="604"/>
    </location>
</feature>
<feature type="compositionally biased region" description="Basic and acidic residues" evidence="1">
    <location>
        <begin position="99"/>
        <end position="109"/>
    </location>
</feature>
<accession>A0AAV5RLJ4</accession>
<dbReference type="AlphaFoldDB" id="A0AAV5RLJ4"/>
<organism evidence="2 3">
    <name type="scientific">Starmerella bacillaris</name>
    <name type="common">Yeast</name>
    <name type="synonym">Candida zemplinina</name>
    <dbReference type="NCBI Taxonomy" id="1247836"/>
    <lineage>
        <taxon>Eukaryota</taxon>
        <taxon>Fungi</taxon>
        <taxon>Dikarya</taxon>
        <taxon>Ascomycota</taxon>
        <taxon>Saccharomycotina</taxon>
        <taxon>Dipodascomycetes</taxon>
        <taxon>Dipodascales</taxon>
        <taxon>Trichomonascaceae</taxon>
        <taxon>Starmerella</taxon>
    </lineage>
</organism>
<feature type="region of interest" description="Disordered" evidence="1">
    <location>
        <begin position="1"/>
        <end position="115"/>
    </location>
</feature>
<sequence>MAKNPINTSAAPQNAARKRISQNVIDLPSDEETSSASASKTQCSKLRKEGGSPSPTVSNNSETDKDENKRKTGNTTGIPAVDDNKFSKTTTTNVPAPKSDGDHAQDHSHNLPGSGVMERRKRARNFFVQNNGSNVVDDLQKRVEKDDDLPMVASGESQYIVSEDGDYYDPRAISSIDIERQNVIKMQEIRSFAFDDSKYVNVDCSTDLLTSYKDVENVRITGSPQFYIMSLIIECMDPDKCDKLLLDGKIQYALKLVSQNRTQALNTMLLTLLRLVCSSTDYCQLLRPYTAHIFDIFCASHGKTDENLKSQIARRDFSDSRAYMCLLAIEFAVHSRPLMAYVNFNNPREAALHRNHVKLFYQQYHMVFRSGPHSYVSKLPTQLQNLDQSFTVHNLALEVYAEMSYLGVFSHAKNGIKWADALINYLDSNDLNPTTLVIYHIFHKSRSVLATRLTYPFRHFDEMFVYAKYVMQEIMRCTFVDESNNIPSIKFATLCAETLVLMQRWTLQYYSSYAQFAAYFCRSSVLKALTSFLLNIPDCVDLTETGSCFRFYKTVWVLIWRTNKFPLDLFNDILEVACDNMINCNINNPQKENKDDAESRKTDPQTDSTSAEQQENDESYDSEILTHTRIQIIGNSALWVAIKLIYDQVILTEEQLDAVFNNLQTFTLFEKHTQIRDWMKQILFRLHVIRNQSDFQEAVDFGVDPDNLIAIDALRNYITK</sequence>
<feature type="compositionally biased region" description="Polar residues" evidence="1">
    <location>
        <begin position="1"/>
        <end position="12"/>
    </location>
</feature>
<name>A0AAV5RLJ4_STABA</name>
<dbReference type="EMBL" id="BTGC01000008">
    <property type="protein sequence ID" value="GMM52389.1"/>
    <property type="molecule type" value="Genomic_DNA"/>
</dbReference>
<evidence type="ECO:0000313" key="3">
    <source>
        <dbReference type="Proteomes" id="UP001362899"/>
    </source>
</evidence>
<reference evidence="2 3" key="1">
    <citation type="journal article" date="2023" name="Elife">
        <title>Identification of key yeast species and microbe-microbe interactions impacting larval growth of Drosophila in the wild.</title>
        <authorList>
            <person name="Mure A."/>
            <person name="Sugiura Y."/>
            <person name="Maeda R."/>
            <person name="Honda K."/>
            <person name="Sakurai N."/>
            <person name="Takahashi Y."/>
            <person name="Watada M."/>
            <person name="Katoh T."/>
            <person name="Gotoh A."/>
            <person name="Gotoh Y."/>
            <person name="Taniguchi I."/>
            <person name="Nakamura K."/>
            <person name="Hayashi T."/>
            <person name="Katayama T."/>
            <person name="Uemura T."/>
            <person name="Hattori Y."/>
        </authorList>
    </citation>
    <scope>NUCLEOTIDE SEQUENCE [LARGE SCALE GENOMIC DNA]</scope>
    <source>
        <strain evidence="2 3">SB-73</strain>
    </source>
</reference>